<comment type="caution">
    <text evidence="1">The sequence shown here is derived from an EMBL/GenBank/DDBJ whole genome shotgun (WGS) entry which is preliminary data.</text>
</comment>
<protein>
    <submittedName>
        <fullName evidence="1">Uncharacterized protein</fullName>
    </submittedName>
</protein>
<reference evidence="1" key="2">
    <citation type="journal article" date="2021" name="Genome Biol. Evol.">
        <title>Developing a high-quality reference genome for a parasitic bivalve with doubly uniparental inheritance (Bivalvia: Unionida).</title>
        <authorList>
            <person name="Smith C.H."/>
        </authorList>
    </citation>
    <scope>NUCLEOTIDE SEQUENCE</scope>
    <source>
        <strain evidence="1">CHS0354</strain>
        <tissue evidence="1">Mantle</tissue>
    </source>
</reference>
<sequence length="98" mass="11505">MYFKNIFLALASLRGSENVWLVDVTRSSQTKKQTLSDFDLPKDLTFHLRSDTEILTLRLRRNYNINPNVAFYFARNLEDGQLSLMKPKHLGNKICFEH</sequence>
<name>A0AAE0SIV5_9BIVA</name>
<dbReference type="Proteomes" id="UP001195483">
    <property type="component" value="Unassembled WGS sequence"/>
</dbReference>
<evidence type="ECO:0000313" key="1">
    <source>
        <dbReference type="EMBL" id="KAK3592760.1"/>
    </source>
</evidence>
<dbReference type="EMBL" id="JAEAOA010001018">
    <property type="protein sequence ID" value="KAK3592760.1"/>
    <property type="molecule type" value="Genomic_DNA"/>
</dbReference>
<accession>A0AAE0SIV5</accession>
<reference evidence="1" key="3">
    <citation type="submission" date="2023-05" db="EMBL/GenBank/DDBJ databases">
        <authorList>
            <person name="Smith C.H."/>
        </authorList>
    </citation>
    <scope>NUCLEOTIDE SEQUENCE</scope>
    <source>
        <strain evidence="1">CHS0354</strain>
        <tissue evidence="1">Mantle</tissue>
    </source>
</reference>
<gene>
    <name evidence="1" type="ORF">CHS0354_016516</name>
</gene>
<dbReference type="AlphaFoldDB" id="A0AAE0SIV5"/>
<evidence type="ECO:0000313" key="2">
    <source>
        <dbReference type="Proteomes" id="UP001195483"/>
    </source>
</evidence>
<reference evidence="1" key="1">
    <citation type="journal article" date="2021" name="Genome Biol. Evol.">
        <title>A High-Quality Reference Genome for a Parasitic Bivalve with Doubly Uniparental Inheritance (Bivalvia: Unionida).</title>
        <authorList>
            <person name="Smith C.H."/>
        </authorList>
    </citation>
    <scope>NUCLEOTIDE SEQUENCE</scope>
    <source>
        <strain evidence="1">CHS0354</strain>
    </source>
</reference>
<proteinExistence type="predicted"/>
<keyword evidence="2" id="KW-1185">Reference proteome</keyword>
<organism evidence="1 2">
    <name type="scientific">Potamilus streckersoni</name>
    <dbReference type="NCBI Taxonomy" id="2493646"/>
    <lineage>
        <taxon>Eukaryota</taxon>
        <taxon>Metazoa</taxon>
        <taxon>Spiralia</taxon>
        <taxon>Lophotrochozoa</taxon>
        <taxon>Mollusca</taxon>
        <taxon>Bivalvia</taxon>
        <taxon>Autobranchia</taxon>
        <taxon>Heteroconchia</taxon>
        <taxon>Palaeoheterodonta</taxon>
        <taxon>Unionida</taxon>
        <taxon>Unionoidea</taxon>
        <taxon>Unionidae</taxon>
        <taxon>Ambleminae</taxon>
        <taxon>Lampsilini</taxon>
        <taxon>Potamilus</taxon>
    </lineage>
</organism>